<keyword evidence="2" id="KW-0670">Pyruvate</keyword>
<feature type="domain" description="Xylose isomerase-like TIM barrel" evidence="1">
    <location>
        <begin position="25"/>
        <end position="331"/>
    </location>
</feature>
<name>A0A2I2F2J9_ASPCN</name>
<dbReference type="InterPro" id="IPR050312">
    <property type="entry name" value="IolE/XylAMocC-like"/>
</dbReference>
<dbReference type="PANTHER" id="PTHR12110">
    <property type="entry name" value="HYDROXYPYRUVATE ISOMERASE"/>
    <property type="match status" value="1"/>
</dbReference>
<sequence>MPCQPAITTVSLGKSQTYTIQEKLHACAKHNIHAIELFYDDLEALARSSSSPSTTLCADPHSQPPKEALLNAATQIHTLATTLDIKILSLQPLRFAEGLTNRTEQAHILTDVLPLWVSLAQALHTDTILIASNFLPPDPHTGKPRITGDITTITGDLRALAQAAAPTKLAYEALAWSPHIHTWEAAYDVVQRVNEPNLGLAVDAFNIAAVIYPSPDIPSSPSSIAAANSALKQSLARLVADVDPARLFVVQMADAERLLAPLDEQHPFYEAAQPARMSWSRNARLFLGEAHRGGFLPVVEVVKAVVLGLGWEGWLSFEVFSRFLLGPGDVPGENAERAARSWEWVVGEVWGEKTGAAWC</sequence>
<dbReference type="RefSeq" id="XP_024668865.1">
    <property type="nucleotide sequence ID" value="XM_024816884.1"/>
</dbReference>
<dbReference type="GO" id="GO:0051213">
    <property type="term" value="F:dioxygenase activity"/>
    <property type="evidence" value="ECO:0007669"/>
    <property type="project" value="UniProtKB-KW"/>
</dbReference>
<keyword evidence="2" id="KW-0223">Dioxygenase</keyword>
<evidence type="ECO:0000313" key="2">
    <source>
        <dbReference type="EMBL" id="PLB34853.1"/>
    </source>
</evidence>
<organism evidence="2 3">
    <name type="scientific">Aspergillus candidus</name>
    <dbReference type="NCBI Taxonomy" id="41067"/>
    <lineage>
        <taxon>Eukaryota</taxon>
        <taxon>Fungi</taxon>
        <taxon>Dikarya</taxon>
        <taxon>Ascomycota</taxon>
        <taxon>Pezizomycotina</taxon>
        <taxon>Eurotiomycetes</taxon>
        <taxon>Eurotiomycetidae</taxon>
        <taxon>Eurotiales</taxon>
        <taxon>Aspergillaceae</taxon>
        <taxon>Aspergillus</taxon>
        <taxon>Aspergillus subgen. Circumdati</taxon>
    </lineage>
</organism>
<evidence type="ECO:0000259" key="1">
    <source>
        <dbReference type="Pfam" id="PF01261"/>
    </source>
</evidence>
<dbReference type="OrthoDB" id="5360893at2759"/>
<dbReference type="InterPro" id="IPR036237">
    <property type="entry name" value="Xyl_isomerase-like_sf"/>
</dbReference>
<dbReference type="STRING" id="41067.A0A2I2F2J9"/>
<dbReference type="Pfam" id="PF01261">
    <property type="entry name" value="AP_endonuc_2"/>
    <property type="match status" value="1"/>
</dbReference>
<keyword evidence="3" id="KW-1185">Reference proteome</keyword>
<dbReference type="InterPro" id="IPR013022">
    <property type="entry name" value="Xyl_isomerase-like_TIM-brl"/>
</dbReference>
<dbReference type="AlphaFoldDB" id="A0A2I2F2J9"/>
<gene>
    <name evidence="2" type="ORF">BDW47DRAFT_128658</name>
</gene>
<protein>
    <submittedName>
        <fullName evidence="2">Putative 4-hydroxyphenylpyruvate dioxygenase</fullName>
    </submittedName>
</protein>
<dbReference type="PANTHER" id="PTHR12110:SF21">
    <property type="entry name" value="XYLOSE ISOMERASE-LIKE TIM BARREL DOMAIN-CONTAINING PROTEIN"/>
    <property type="match status" value="1"/>
</dbReference>
<dbReference type="Proteomes" id="UP000234585">
    <property type="component" value="Unassembled WGS sequence"/>
</dbReference>
<evidence type="ECO:0000313" key="3">
    <source>
        <dbReference type="Proteomes" id="UP000234585"/>
    </source>
</evidence>
<accession>A0A2I2F2J9</accession>
<dbReference type="EMBL" id="KZ559171">
    <property type="protein sequence ID" value="PLB34853.1"/>
    <property type="molecule type" value="Genomic_DNA"/>
</dbReference>
<proteinExistence type="predicted"/>
<reference evidence="2 3" key="1">
    <citation type="submission" date="2017-12" db="EMBL/GenBank/DDBJ databases">
        <authorList>
            <consortium name="DOE Joint Genome Institute"/>
            <person name="Haridas S."/>
            <person name="Kjaerbolling I."/>
            <person name="Vesth T.C."/>
            <person name="Frisvad J.C."/>
            <person name="Nybo J.L."/>
            <person name="Theobald S."/>
            <person name="Kuo A."/>
            <person name="Bowyer P."/>
            <person name="Matsuda Y."/>
            <person name="Mondo S."/>
            <person name="Lyhne E.K."/>
            <person name="Kogle M.E."/>
            <person name="Clum A."/>
            <person name="Lipzen A."/>
            <person name="Salamov A."/>
            <person name="Ngan C.Y."/>
            <person name="Daum C."/>
            <person name="Chiniquy J."/>
            <person name="Barry K."/>
            <person name="LaButti K."/>
            <person name="Simmons B.A."/>
            <person name="Magnuson J.K."/>
            <person name="Mortensen U.H."/>
            <person name="Larsen T.O."/>
            <person name="Grigoriev I.V."/>
            <person name="Baker S.E."/>
            <person name="Andersen M.R."/>
            <person name="Nordberg H.P."/>
            <person name="Cantor M.N."/>
            <person name="Hua S.X."/>
        </authorList>
    </citation>
    <scope>NUCLEOTIDE SEQUENCE [LARGE SCALE GENOMIC DNA]</scope>
    <source>
        <strain evidence="2 3">CBS 102.13</strain>
    </source>
</reference>
<dbReference type="Gene3D" id="3.20.20.150">
    <property type="entry name" value="Divalent-metal-dependent TIM barrel enzymes"/>
    <property type="match status" value="1"/>
</dbReference>
<dbReference type="SUPFAM" id="SSF51658">
    <property type="entry name" value="Xylose isomerase-like"/>
    <property type="match status" value="1"/>
</dbReference>
<keyword evidence="2" id="KW-0560">Oxidoreductase</keyword>
<dbReference type="GeneID" id="36524044"/>